<dbReference type="GO" id="GO:0032259">
    <property type="term" value="P:methylation"/>
    <property type="evidence" value="ECO:0007669"/>
    <property type="project" value="UniProtKB-KW"/>
</dbReference>
<dbReference type="InterPro" id="IPR008854">
    <property type="entry name" value="TPMT"/>
</dbReference>
<evidence type="ECO:0000256" key="4">
    <source>
        <dbReference type="ARBA" id="ARBA00022691"/>
    </source>
</evidence>
<protein>
    <submittedName>
        <fullName evidence="5">SAM-dependent methyltransferase</fullName>
    </submittedName>
</protein>
<reference evidence="6" key="1">
    <citation type="journal article" date="2019" name="Int. J. Syst. Evol. Microbiol.">
        <title>The Global Catalogue of Microorganisms (GCM) 10K type strain sequencing project: providing services to taxonomists for standard genome sequencing and annotation.</title>
        <authorList>
            <consortium name="The Broad Institute Genomics Platform"/>
            <consortium name="The Broad Institute Genome Sequencing Center for Infectious Disease"/>
            <person name="Wu L."/>
            <person name="Ma J."/>
        </authorList>
    </citation>
    <scope>NUCLEOTIDE SEQUENCE [LARGE SCALE GENOMIC DNA]</scope>
    <source>
        <strain evidence="6">CCUG 61485</strain>
    </source>
</reference>
<gene>
    <name evidence="5" type="ORF">ACFQ39_10990</name>
</gene>
<keyword evidence="3" id="KW-0808">Transferase</keyword>
<dbReference type="Pfam" id="PF05724">
    <property type="entry name" value="TPMT"/>
    <property type="match status" value="1"/>
</dbReference>
<dbReference type="EMBL" id="JBHTMY010000003">
    <property type="protein sequence ID" value="MFD1316144.1"/>
    <property type="molecule type" value="Genomic_DNA"/>
</dbReference>
<dbReference type="PANTHER" id="PTHR32183">
    <property type="match status" value="1"/>
</dbReference>
<sequence>MNQNEIKAFWESKYREGQTGWDIGAVSLPIKTYIDQIENKNLDILIPGAGRAYEAEYLLKQGFQNVHVLDIARDPLAELKNRVPHFKDENLHCENFFTHQKTYDLILEQTFFCAIDPTYRKEYVQKAHSMLNIKGKIAGLLFDFPLTEEGPPYGGSAEEYINLFEPYFHLNLLERSYNSIKPRWGRELFFIFEKKN</sequence>
<keyword evidence="1" id="KW-0597">Phosphoprotein</keyword>
<dbReference type="SUPFAM" id="SSF53335">
    <property type="entry name" value="S-adenosyl-L-methionine-dependent methyltransferases"/>
    <property type="match status" value="1"/>
</dbReference>
<evidence type="ECO:0000256" key="3">
    <source>
        <dbReference type="ARBA" id="ARBA00022679"/>
    </source>
</evidence>
<comment type="caution">
    <text evidence="5">The sequence shown here is derived from an EMBL/GenBank/DDBJ whole genome shotgun (WGS) entry which is preliminary data.</text>
</comment>
<keyword evidence="4" id="KW-0949">S-adenosyl-L-methionine</keyword>
<keyword evidence="2 5" id="KW-0489">Methyltransferase</keyword>
<dbReference type="GO" id="GO:0008168">
    <property type="term" value="F:methyltransferase activity"/>
    <property type="evidence" value="ECO:0007669"/>
    <property type="project" value="UniProtKB-KW"/>
</dbReference>
<dbReference type="RefSeq" id="WP_377178957.1">
    <property type="nucleotide sequence ID" value="NZ_JBHTMY010000003.1"/>
</dbReference>
<dbReference type="InterPro" id="IPR029063">
    <property type="entry name" value="SAM-dependent_MTases_sf"/>
</dbReference>
<keyword evidence="6" id="KW-1185">Reference proteome</keyword>
<dbReference type="PROSITE" id="PS51585">
    <property type="entry name" value="SAM_MT_TPMT"/>
    <property type="match status" value="1"/>
</dbReference>
<proteinExistence type="predicted"/>
<evidence type="ECO:0000256" key="1">
    <source>
        <dbReference type="ARBA" id="ARBA00022553"/>
    </source>
</evidence>
<organism evidence="5 6">
    <name type="scientific">Namhaeicola litoreus</name>
    <dbReference type="NCBI Taxonomy" id="1052145"/>
    <lineage>
        <taxon>Bacteria</taxon>
        <taxon>Pseudomonadati</taxon>
        <taxon>Bacteroidota</taxon>
        <taxon>Flavobacteriia</taxon>
        <taxon>Flavobacteriales</taxon>
        <taxon>Flavobacteriaceae</taxon>
        <taxon>Namhaeicola</taxon>
    </lineage>
</organism>
<accession>A0ABW3Y5W9</accession>
<dbReference type="PANTHER" id="PTHR32183:SF6">
    <property type="entry name" value="CYSTEINE SULFINATE DESULFINASE_CYSTEINE DESULFURASE AND RELATED ENZYMES"/>
    <property type="match status" value="1"/>
</dbReference>
<dbReference type="Gene3D" id="3.40.50.150">
    <property type="entry name" value="Vaccinia Virus protein VP39"/>
    <property type="match status" value="1"/>
</dbReference>
<name>A0ABW3Y5W9_9FLAO</name>
<evidence type="ECO:0000256" key="2">
    <source>
        <dbReference type="ARBA" id="ARBA00022603"/>
    </source>
</evidence>
<dbReference type="Proteomes" id="UP001597201">
    <property type="component" value="Unassembled WGS sequence"/>
</dbReference>
<evidence type="ECO:0000313" key="5">
    <source>
        <dbReference type="EMBL" id="MFD1316144.1"/>
    </source>
</evidence>
<evidence type="ECO:0000313" key="6">
    <source>
        <dbReference type="Proteomes" id="UP001597201"/>
    </source>
</evidence>